<dbReference type="SUPFAM" id="SSF50630">
    <property type="entry name" value="Acid proteases"/>
    <property type="match status" value="1"/>
</dbReference>
<comment type="similarity">
    <text evidence="1">Belongs to the peptidase A1 family.</text>
</comment>
<reference evidence="3 4" key="1">
    <citation type="journal article" date="2022" name="Nat. Plants">
        <title>Genomes of leafy and leafless Platanthera orchids illuminate the evolution of mycoheterotrophy.</title>
        <authorList>
            <person name="Li M.H."/>
            <person name="Liu K.W."/>
            <person name="Li Z."/>
            <person name="Lu H.C."/>
            <person name="Ye Q.L."/>
            <person name="Zhang D."/>
            <person name="Wang J.Y."/>
            <person name="Li Y.F."/>
            <person name="Zhong Z.M."/>
            <person name="Liu X."/>
            <person name="Yu X."/>
            <person name="Liu D.K."/>
            <person name="Tu X.D."/>
            <person name="Liu B."/>
            <person name="Hao Y."/>
            <person name="Liao X.Y."/>
            <person name="Jiang Y.T."/>
            <person name="Sun W.H."/>
            <person name="Chen J."/>
            <person name="Chen Y.Q."/>
            <person name="Ai Y."/>
            <person name="Zhai J.W."/>
            <person name="Wu S.S."/>
            <person name="Zhou Z."/>
            <person name="Hsiao Y.Y."/>
            <person name="Wu W.L."/>
            <person name="Chen Y.Y."/>
            <person name="Lin Y.F."/>
            <person name="Hsu J.L."/>
            <person name="Li C.Y."/>
            <person name="Wang Z.W."/>
            <person name="Zhao X."/>
            <person name="Zhong W.Y."/>
            <person name="Ma X.K."/>
            <person name="Ma L."/>
            <person name="Huang J."/>
            <person name="Chen G.Z."/>
            <person name="Huang M.Z."/>
            <person name="Huang L."/>
            <person name="Peng D.H."/>
            <person name="Luo Y.B."/>
            <person name="Zou S.Q."/>
            <person name="Chen S.P."/>
            <person name="Lan S."/>
            <person name="Tsai W.C."/>
            <person name="Van de Peer Y."/>
            <person name="Liu Z.J."/>
        </authorList>
    </citation>
    <scope>NUCLEOTIDE SEQUENCE [LARGE SCALE GENOMIC DNA]</scope>
    <source>
        <strain evidence="3">Lor287</strain>
    </source>
</reference>
<accession>A0AAP0BQZ7</accession>
<name>A0AAP0BQZ7_9ASPA</name>
<evidence type="ECO:0000256" key="1">
    <source>
        <dbReference type="ARBA" id="ARBA00007447"/>
    </source>
</evidence>
<evidence type="ECO:0000313" key="4">
    <source>
        <dbReference type="Proteomes" id="UP001418222"/>
    </source>
</evidence>
<sequence>MDQHYYTIYHLDVKSAFLNEKLMNKTEQEEGADKECDYEIEYQDHGSSIGVLVADAFALRLTNSSHVNPILTFGCGYDQQAGLSAEPNGRSTTDGVLGIGSGKVGILSQLRDLGVCRSVVGHCLSRQCAGFLFFGEDVVPPRSVKWAPMARVTAQ</sequence>
<feature type="domain" description="Xylanase inhibitor N-terminal" evidence="2">
    <location>
        <begin position="22"/>
        <end position="135"/>
    </location>
</feature>
<dbReference type="InterPro" id="IPR021109">
    <property type="entry name" value="Peptidase_aspartic_dom_sf"/>
</dbReference>
<dbReference type="InterPro" id="IPR032861">
    <property type="entry name" value="TAXi_N"/>
</dbReference>
<dbReference type="AlphaFoldDB" id="A0AAP0BQZ7"/>
<protein>
    <submittedName>
        <fullName evidence="3">Aspartic proteinase Asp1</fullName>
    </submittedName>
</protein>
<organism evidence="3 4">
    <name type="scientific">Platanthera zijinensis</name>
    <dbReference type="NCBI Taxonomy" id="2320716"/>
    <lineage>
        <taxon>Eukaryota</taxon>
        <taxon>Viridiplantae</taxon>
        <taxon>Streptophyta</taxon>
        <taxon>Embryophyta</taxon>
        <taxon>Tracheophyta</taxon>
        <taxon>Spermatophyta</taxon>
        <taxon>Magnoliopsida</taxon>
        <taxon>Liliopsida</taxon>
        <taxon>Asparagales</taxon>
        <taxon>Orchidaceae</taxon>
        <taxon>Orchidoideae</taxon>
        <taxon>Orchideae</taxon>
        <taxon>Orchidinae</taxon>
        <taxon>Platanthera</taxon>
    </lineage>
</organism>
<dbReference type="Gene3D" id="2.40.70.10">
    <property type="entry name" value="Acid Proteases"/>
    <property type="match status" value="1"/>
</dbReference>
<evidence type="ECO:0000313" key="3">
    <source>
        <dbReference type="EMBL" id="KAK8948359.1"/>
    </source>
</evidence>
<dbReference type="Pfam" id="PF14543">
    <property type="entry name" value="TAXi_N"/>
    <property type="match status" value="1"/>
</dbReference>
<dbReference type="Proteomes" id="UP001418222">
    <property type="component" value="Unassembled WGS sequence"/>
</dbReference>
<keyword evidence="4" id="KW-1185">Reference proteome</keyword>
<gene>
    <name evidence="3" type="primary">ASP1</name>
    <name evidence="3" type="ORF">KSP39_PZI005988</name>
</gene>
<comment type="caution">
    <text evidence="3">The sequence shown here is derived from an EMBL/GenBank/DDBJ whole genome shotgun (WGS) entry which is preliminary data.</text>
</comment>
<evidence type="ECO:0000259" key="2">
    <source>
        <dbReference type="Pfam" id="PF14543"/>
    </source>
</evidence>
<dbReference type="PANTHER" id="PTHR13683">
    <property type="entry name" value="ASPARTYL PROTEASES"/>
    <property type="match status" value="1"/>
</dbReference>
<dbReference type="InterPro" id="IPR001461">
    <property type="entry name" value="Aspartic_peptidase_A1"/>
</dbReference>
<dbReference type="PANTHER" id="PTHR13683:SF800">
    <property type="entry name" value="EUKARYOTIC ASPARTYL PROTEASE FAMILY PROTEIN"/>
    <property type="match status" value="1"/>
</dbReference>
<dbReference type="GO" id="GO:0004190">
    <property type="term" value="F:aspartic-type endopeptidase activity"/>
    <property type="evidence" value="ECO:0007669"/>
    <property type="project" value="InterPro"/>
</dbReference>
<proteinExistence type="inferred from homology"/>
<dbReference type="GO" id="GO:0006508">
    <property type="term" value="P:proteolysis"/>
    <property type="evidence" value="ECO:0007669"/>
    <property type="project" value="InterPro"/>
</dbReference>
<dbReference type="EMBL" id="JBBWWQ010000004">
    <property type="protein sequence ID" value="KAK8948359.1"/>
    <property type="molecule type" value="Genomic_DNA"/>
</dbReference>